<organism evidence="3 4">
    <name type="scientific">Frankia umida</name>
    <dbReference type="NCBI Taxonomy" id="573489"/>
    <lineage>
        <taxon>Bacteria</taxon>
        <taxon>Bacillati</taxon>
        <taxon>Actinomycetota</taxon>
        <taxon>Actinomycetes</taxon>
        <taxon>Frankiales</taxon>
        <taxon>Frankiaceae</taxon>
        <taxon>Frankia</taxon>
    </lineage>
</organism>
<gene>
    <name evidence="3" type="ORF">MXD59_05180</name>
</gene>
<sequence>MIGRRAVGRSGLRFSALSLGGMTLGHNAAFGAIGADATEAARIVARALDAGIDTFDTANVYGESEHLLGRLLASRRDDVVLCTKVRFPTAVPDSGAGGAGGAGDGSGGGAAGGGPPPASSYGLSRGAVLRAVEGSLRRLGTDYLDVLWLHMQDRSVPIAETLATTDTLVRQGKVRYVGLSNFMAYRVAEAVCVAGARGYEAPVGLQLPWSAVGRGVERELVPAARHFELGVAVYSPLARGLLSGKYERGREPVDGSRLALWKEELAGHDTDRTWAVLAALRGIAADHRVPVAAVALAWVLARRPVASVIVGVRTAEQLEQNLAAARLRLSREETARIDAVSEPDWDYPESFIGRFEAW</sequence>
<reference evidence="3 4" key="1">
    <citation type="submission" date="2022-04" db="EMBL/GenBank/DDBJ databases">
        <title>Genome diversity in the genus Frankia.</title>
        <authorList>
            <person name="Carlos-Shanley C."/>
            <person name="Hahn D."/>
        </authorList>
    </citation>
    <scope>NUCLEOTIDE SEQUENCE [LARGE SCALE GENOMIC DNA]</scope>
    <source>
        <strain evidence="3 4">Ag45/Mut15</strain>
    </source>
</reference>
<evidence type="ECO:0000259" key="2">
    <source>
        <dbReference type="Pfam" id="PF00248"/>
    </source>
</evidence>
<dbReference type="InterPro" id="IPR036812">
    <property type="entry name" value="NAD(P)_OxRdtase_dom_sf"/>
</dbReference>
<proteinExistence type="predicted"/>
<protein>
    <submittedName>
        <fullName evidence="3">Aldo/keto reductase</fullName>
    </submittedName>
</protein>
<dbReference type="InterPro" id="IPR050523">
    <property type="entry name" value="AKR_Detox_Biosynth"/>
</dbReference>
<feature type="region of interest" description="Disordered" evidence="1">
    <location>
        <begin position="96"/>
        <end position="118"/>
    </location>
</feature>
<dbReference type="Gene3D" id="3.20.20.100">
    <property type="entry name" value="NADP-dependent oxidoreductase domain"/>
    <property type="match status" value="1"/>
</dbReference>
<dbReference type="Proteomes" id="UP001201873">
    <property type="component" value="Unassembled WGS sequence"/>
</dbReference>
<dbReference type="PANTHER" id="PTHR43364:SF18">
    <property type="entry name" value="OXIDOREDUCTASE"/>
    <property type="match status" value="1"/>
</dbReference>
<name>A0ABT0JUI3_9ACTN</name>
<dbReference type="InterPro" id="IPR023210">
    <property type="entry name" value="NADP_OxRdtase_dom"/>
</dbReference>
<comment type="caution">
    <text evidence="3">The sequence shown here is derived from an EMBL/GenBank/DDBJ whole genome shotgun (WGS) entry which is preliminary data.</text>
</comment>
<feature type="domain" description="NADP-dependent oxidoreductase" evidence="2">
    <location>
        <begin position="17"/>
        <end position="341"/>
    </location>
</feature>
<feature type="compositionally biased region" description="Gly residues" evidence="1">
    <location>
        <begin position="96"/>
        <end position="113"/>
    </location>
</feature>
<dbReference type="Pfam" id="PF00248">
    <property type="entry name" value="Aldo_ket_red"/>
    <property type="match status" value="1"/>
</dbReference>
<dbReference type="SUPFAM" id="SSF51430">
    <property type="entry name" value="NAD(P)-linked oxidoreductase"/>
    <property type="match status" value="1"/>
</dbReference>
<evidence type="ECO:0000256" key="1">
    <source>
        <dbReference type="SAM" id="MobiDB-lite"/>
    </source>
</evidence>
<dbReference type="PANTHER" id="PTHR43364">
    <property type="entry name" value="NADH-SPECIFIC METHYLGLYOXAL REDUCTASE-RELATED"/>
    <property type="match status" value="1"/>
</dbReference>
<accession>A0ABT0JUI3</accession>
<dbReference type="EMBL" id="JALKFT010000003">
    <property type="protein sequence ID" value="MCK9875179.1"/>
    <property type="molecule type" value="Genomic_DNA"/>
</dbReference>
<evidence type="ECO:0000313" key="4">
    <source>
        <dbReference type="Proteomes" id="UP001201873"/>
    </source>
</evidence>
<keyword evidence="4" id="KW-1185">Reference proteome</keyword>
<dbReference type="RefSeq" id="WP_248823641.1">
    <property type="nucleotide sequence ID" value="NZ_JALKFT010000003.1"/>
</dbReference>
<evidence type="ECO:0000313" key="3">
    <source>
        <dbReference type="EMBL" id="MCK9875179.1"/>
    </source>
</evidence>